<organism evidence="1 2">
    <name type="scientific">Bradyrhizobium yuanmingense</name>
    <dbReference type="NCBI Taxonomy" id="108015"/>
    <lineage>
        <taxon>Bacteria</taxon>
        <taxon>Pseudomonadati</taxon>
        <taxon>Pseudomonadota</taxon>
        <taxon>Alphaproteobacteria</taxon>
        <taxon>Hyphomicrobiales</taxon>
        <taxon>Nitrobacteraceae</taxon>
        <taxon>Bradyrhizobium</taxon>
    </lineage>
</organism>
<dbReference type="RefSeq" id="WP_057030536.1">
    <property type="nucleotide sequence ID" value="NZ_LJYF01000054.1"/>
</dbReference>
<sequence length="261" mass="29650">MMKTIEQMYAERLAALQTPPRVEEATRIRLEITFSFWTYWVSVLKPLSRGLHFGGLSGIFESSGRSAPDEVAAGMKSMKDALGVERLNFNTYFMLRHILTDACKRALTETDVDIALCAVMAFAKLELGCELDASYGHFPEQKFVSERKFSDADLSDNPIEAAWELEERHEGPDFGGFEFRSALWFGQWEKVLLSSEEFGRQFPAAKSSHANLLQVVKPIFDRLDPFIDSWVLGNFLRWTEPLLRHPLQERLSGRVPPAKAA</sequence>
<dbReference type="AlphaFoldDB" id="A0A0R3BL63"/>
<evidence type="ECO:0000313" key="1">
    <source>
        <dbReference type="EMBL" id="KRP85084.1"/>
    </source>
</evidence>
<gene>
    <name evidence="1" type="ORF">AOQ72_05000</name>
</gene>
<dbReference type="Proteomes" id="UP000051380">
    <property type="component" value="Unassembled WGS sequence"/>
</dbReference>
<proteinExistence type="predicted"/>
<name>A0A0R3BL63_9BRAD</name>
<accession>A0A0R3BL63</accession>
<evidence type="ECO:0000313" key="2">
    <source>
        <dbReference type="Proteomes" id="UP000051380"/>
    </source>
</evidence>
<comment type="caution">
    <text evidence="1">The sequence shown here is derived from an EMBL/GenBank/DDBJ whole genome shotgun (WGS) entry which is preliminary data.</text>
</comment>
<dbReference type="EMBL" id="LJYF01000054">
    <property type="protein sequence ID" value="KRP85084.1"/>
    <property type="molecule type" value="Genomic_DNA"/>
</dbReference>
<protein>
    <submittedName>
        <fullName evidence="1">Uncharacterized protein</fullName>
    </submittedName>
</protein>
<reference evidence="1 2" key="1">
    <citation type="submission" date="2015-09" db="EMBL/GenBank/DDBJ databases">
        <title>Draft Genome Sequence of the Strain BR 3267 (Bradyrhizobium yuanmingense) recommended as inoculant for cowpea in Brazil.</title>
        <authorList>
            <person name="Simoes-Araujo J.L."/>
            <person name="Zilli J.E."/>
        </authorList>
    </citation>
    <scope>NUCLEOTIDE SEQUENCE [LARGE SCALE GENOMIC DNA]</scope>
    <source>
        <strain evidence="1 2">BR3267</strain>
    </source>
</reference>